<gene>
    <name evidence="1" type="ORF">GCM10023091_11190</name>
</gene>
<sequence length="109" mass="12541">MPLIYLDFELRHDYIVKNFCINKNRPQLNCDGKCYLAKRIAAAKEKEEREAERNFVYQLCETIAEPIRPVFAFGKCDTAETQVTVSFDYLPNLNGRILTSGVFHPPLVA</sequence>
<keyword evidence="2" id="KW-1185">Reference proteome</keyword>
<organism evidence="1 2">
    <name type="scientific">Ravibacter arvi</name>
    <dbReference type="NCBI Taxonomy" id="2051041"/>
    <lineage>
        <taxon>Bacteria</taxon>
        <taxon>Pseudomonadati</taxon>
        <taxon>Bacteroidota</taxon>
        <taxon>Cytophagia</taxon>
        <taxon>Cytophagales</taxon>
        <taxon>Spirosomataceae</taxon>
        <taxon>Ravibacter</taxon>
    </lineage>
</organism>
<proteinExistence type="predicted"/>
<dbReference type="EMBL" id="BAABEY010000012">
    <property type="protein sequence ID" value="GAA4435196.1"/>
    <property type="molecule type" value="Genomic_DNA"/>
</dbReference>
<comment type="caution">
    <text evidence="1">The sequence shown here is derived from an EMBL/GenBank/DDBJ whole genome shotgun (WGS) entry which is preliminary data.</text>
</comment>
<evidence type="ECO:0000313" key="2">
    <source>
        <dbReference type="Proteomes" id="UP001501508"/>
    </source>
</evidence>
<name>A0ABP8LTG6_9BACT</name>
<evidence type="ECO:0000313" key="1">
    <source>
        <dbReference type="EMBL" id="GAA4435196.1"/>
    </source>
</evidence>
<dbReference type="Proteomes" id="UP001501508">
    <property type="component" value="Unassembled WGS sequence"/>
</dbReference>
<protein>
    <submittedName>
        <fullName evidence="1">Uncharacterized protein</fullName>
    </submittedName>
</protein>
<accession>A0ABP8LTG6</accession>
<reference evidence="2" key="1">
    <citation type="journal article" date="2019" name="Int. J. Syst. Evol. Microbiol.">
        <title>The Global Catalogue of Microorganisms (GCM) 10K type strain sequencing project: providing services to taxonomists for standard genome sequencing and annotation.</title>
        <authorList>
            <consortium name="The Broad Institute Genomics Platform"/>
            <consortium name="The Broad Institute Genome Sequencing Center for Infectious Disease"/>
            <person name="Wu L."/>
            <person name="Ma J."/>
        </authorList>
    </citation>
    <scope>NUCLEOTIDE SEQUENCE [LARGE SCALE GENOMIC DNA]</scope>
    <source>
        <strain evidence="2">JCM 31920</strain>
    </source>
</reference>